<comment type="caution">
    <text evidence="1">The sequence shown here is derived from an EMBL/GenBank/DDBJ whole genome shotgun (WGS) entry which is preliminary data.</text>
</comment>
<dbReference type="InterPro" id="IPR052050">
    <property type="entry name" value="SecEffector_AnkRepeat"/>
</dbReference>
<dbReference type="InterPro" id="IPR036770">
    <property type="entry name" value="Ankyrin_rpt-contain_sf"/>
</dbReference>
<evidence type="ECO:0008006" key="3">
    <source>
        <dbReference type="Google" id="ProtNLM"/>
    </source>
</evidence>
<organism evidence="1 2">
    <name type="scientific">Phytophthora megakarya</name>
    <dbReference type="NCBI Taxonomy" id="4795"/>
    <lineage>
        <taxon>Eukaryota</taxon>
        <taxon>Sar</taxon>
        <taxon>Stramenopiles</taxon>
        <taxon>Oomycota</taxon>
        <taxon>Peronosporomycetes</taxon>
        <taxon>Peronosporales</taxon>
        <taxon>Peronosporaceae</taxon>
        <taxon>Phytophthora</taxon>
    </lineage>
</organism>
<name>A0A225V3R9_9STRA</name>
<evidence type="ECO:0000313" key="1">
    <source>
        <dbReference type="EMBL" id="OWY99059.1"/>
    </source>
</evidence>
<dbReference type="EMBL" id="NBNE01008827">
    <property type="protein sequence ID" value="OWY99059.1"/>
    <property type="molecule type" value="Genomic_DNA"/>
</dbReference>
<protein>
    <recommendedName>
        <fullName evidence="3">Serine/threonine protein kinase</fullName>
    </recommendedName>
</protein>
<dbReference type="PANTHER" id="PTHR46586">
    <property type="entry name" value="ANKYRIN REPEAT-CONTAINING PROTEIN"/>
    <property type="match status" value="1"/>
</dbReference>
<dbReference type="STRING" id="4795.A0A225V3R9"/>
<dbReference type="Proteomes" id="UP000198211">
    <property type="component" value="Unassembled WGS sequence"/>
</dbReference>
<keyword evidence="2" id="KW-1185">Reference proteome</keyword>
<dbReference type="OrthoDB" id="187035at2759"/>
<reference evidence="2" key="1">
    <citation type="submission" date="2017-03" db="EMBL/GenBank/DDBJ databases">
        <title>Phytopthora megakarya and P. palmivora, two closely related causual agents of cacao black pod achieved similar genome size and gene model numbers by different mechanisms.</title>
        <authorList>
            <person name="Ali S."/>
            <person name="Shao J."/>
            <person name="Larry D.J."/>
            <person name="Kronmiller B."/>
            <person name="Shen D."/>
            <person name="Strem M.D."/>
            <person name="Melnick R.L."/>
            <person name="Guiltinan M.J."/>
            <person name="Tyler B.M."/>
            <person name="Meinhardt L.W."/>
            <person name="Bailey B.A."/>
        </authorList>
    </citation>
    <scope>NUCLEOTIDE SEQUENCE [LARGE SCALE GENOMIC DNA]</scope>
    <source>
        <strain evidence="2">zdho120</strain>
    </source>
</reference>
<dbReference type="SUPFAM" id="SSF48403">
    <property type="entry name" value="Ankyrin repeat"/>
    <property type="match status" value="1"/>
</dbReference>
<dbReference type="Gene3D" id="1.25.40.20">
    <property type="entry name" value="Ankyrin repeat-containing domain"/>
    <property type="match status" value="1"/>
</dbReference>
<dbReference type="Pfam" id="PF13637">
    <property type="entry name" value="Ank_4"/>
    <property type="match status" value="1"/>
</dbReference>
<evidence type="ECO:0000313" key="2">
    <source>
        <dbReference type="Proteomes" id="UP000198211"/>
    </source>
</evidence>
<sequence length="129" mass="14575">MDRVAAEGQLEIVKWLHEHCTEDCSAAAMYRAACNGHLKVITWLLNAKLRGHLNAMDAAGNGHLEVPWIGQLHKVIYLLCDDYMKIDPKVAAMNGHLEVVQFLHNHRTEGWTKGFHVKSELVVVRGIRI</sequence>
<dbReference type="PANTHER" id="PTHR46586:SF3">
    <property type="entry name" value="ANKYRIN REPEAT-CONTAINING PROTEIN"/>
    <property type="match status" value="1"/>
</dbReference>
<accession>A0A225V3R9</accession>
<dbReference type="AlphaFoldDB" id="A0A225V3R9"/>
<proteinExistence type="predicted"/>
<gene>
    <name evidence="1" type="ORF">PHMEG_00030011</name>
</gene>
<dbReference type="InterPro" id="IPR002110">
    <property type="entry name" value="Ankyrin_rpt"/>
</dbReference>